<evidence type="ECO:0000313" key="2">
    <source>
        <dbReference type="Proteomes" id="UP000195402"/>
    </source>
</evidence>
<name>A0A200QBR7_MACCD</name>
<organism evidence="1 2">
    <name type="scientific">Macleaya cordata</name>
    <name type="common">Five-seeded plume-poppy</name>
    <name type="synonym">Bocconia cordata</name>
    <dbReference type="NCBI Taxonomy" id="56857"/>
    <lineage>
        <taxon>Eukaryota</taxon>
        <taxon>Viridiplantae</taxon>
        <taxon>Streptophyta</taxon>
        <taxon>Embryophyta</taxon>
        <taxon>Tracheophyta</taxon>
        <taxon>Spermatophyta</taxon>
        <taxon>Magnoliopsida</taxon>
        <taxon>Ranunculales</taxon>
        <taxon>Papaveraceae</taxon>
        <taxon>Papaveroideae</taxon>
        <taxon>Macleaya</taxon>
    </lineage>
</organism>
<evidence type="ECO:0000313" key="1">
    <source>
        <dbReference type="EMBL" id="OVA07875.1"/>
    </source>
</evidence>
<dbReference type="PANTHER" id="PTHR47481">
    <property type="match status" value="1"/>
</dbReference>
<dbReference type="OrthoDB" id="1931702at2759"/>
<dbReference type="InParanoid" id="A0A200QBR7"/>
<keyword evidence="2" id="KW-1185">Reference proteome</keyword>
<dbReference type="AlphaFoldDB" id="A0A200QBR7"/>
<gene>
    <name evidence="1" type="ORF">BVC80_1105g19</name>
</gene>
<dbReference type="PANTHER" id="PTHR47481:SF31">
    <property type="entry name" value="OS01G0873500 PROTEIN"/>
    <property type="match status" value="1"/>
</dbReference>
<evidence type="ECO:0008006" key="3">
    <source>
        <dbReference type="Google" id="ProtNLM"/>
    </source>
</evidence>
<dbReference type="EMBL" id="MVGT01002402">
    <property type="protein sequence ID" value="OVA07875.1"/>
    <property type="molecule type" value="Genomic_DNA"/>
</dbReference>
<dbReference type="Proteomes" id="UP000195402">
    <property type="component" value="Unassembled WGS sequence"/>
</dbReference>
<protein>
    <recommendedName>
        <fullName evidence="3">Retrotransposon Copia-like N-terminal domain-containing protein</fullName>
    </recommendedName>
</protein>
<sequence length="174" mass="19469">MGSSKISSLSLTSLANIIPIKLNNENYLTWKTLFLPVLKKYKILDLVDGSRPCPPQFLTTQDRAANSINPAYENWNDDDQTLLLWIHSTISDSVIPYVVGSTNSKDLWQSLEKRFSVSSSSHAIQLRTRLQELKKGTSSIHQYLNEIKLISDSLAAAGSHVSDQELVILSCHIK</sequence>
<reference evidence="1 2" key="1">
    <citation type="journal article" date="2017" name="Mol. Plant">
        <title>The Genome of Medicinal Plant Macleaya cordata Provides New Insights into Benzylisoquinoline Alkaloids Metabolism.</title>
        <authorList>
            <person name="Liu X."/>
            <person name="Liu Y."/>
            <person name="Huang P."/>
            <person name="Ma Y."/>
            <person name="Qing Z."/>
            <person name="Tang Q."/>
            <person name="Cao H."/>
            <person name="Cheng P."/>
            <person name="Zheng Y."/>
            <person name="Yuan Z."/>
            <person name="Zhou Y."/>
            <person name="Liu J."/>
            <person name="Tang Z."/>
            <person name="Zhuo Y."/>
            <person name="Zhang Y."/>
            <person name="Yu L."/>
            <person name="Huang J."/>
            <person name="Yang P."/>
            <person name="Peng Q."/>
            <person name="Zhang J."/>
            <person name="Jiang W."/>
            <person name="Zhang Z."/>
            <person name="Lin K."/>
            <person name="Ro D.K."/>
            <person name="Chen X."/>
            <person name="Xiong X."/>
            <person name="Shang Y."/>
            <person name="Huang S."/>
            <person name="Zeng J."/>
        </authorList>
    </citation>
    <scope>NUCLEOTIDE SEQUENCE [LARGE SCALE GENOMIC DNA]</scope>
    <source>
        <strain evidence="2">cv. BLH2017</strain>
        <tissue evidence="1">Root</tissue>
    </source>
</reference>
<dbReference type="STRING" id="56857.A0A200QBR7"/>
<comment type="caution">
    <text evidence="1">The sequence shown here is derived from an EMBL/GenBank/DDBJ whole genome shotgun (WGS) entry which is preliminary data.</text>
</comment>
<proteinExistence type="predicted"/>
<dbReference type="OMA" id="AYENWND"/>
<accession>A0A200QBR7</accession>
<dbReference type="Pfam" id="PF14223">
    <property type="entry name" value="Retrotran_gag_2"/>
    <property type="match status" value="1"/>
</dbReference>